<reference evidence="5 6" key="1">
    <citation type="submission" date="2020-04" db="EMBL/GenBank/DDBJ databases">
        <authorList>
            <person name="De Canck E."/>
        </authorList>
    </citation>
    <scope>NUCLEOTIDE SEQUENCE [LARGE SCALE GENOMIC DNA]</scope>
    <source>
        <strain evidence="5 6">LMG 27177</strain>
    </source>
</reference>
<dbReference type="PANTHER" id="PTHR44688">
    <property type="entry name" value="DNA-BINDING TRANSCRIPTIONAL ACTIVATOR DEVR_DOSR"/>
    <property type="match status" value="1"/>
</dbReference>
<evidence type="ECO:0000259" key="4">
    <source>
        <dbReference type="PROSITE" id="PS50043"/>
    </source>
</evidence>
<evidence type="ECO:0000256" key="1">
    <source>
        <dbReference type="ARBA" id="ARBA00023015"/>
    </source>
</evidence>
<dbReference type="InterPro" id="IPR059106">
    <property type="entry name" value="WHD_MalT"/>
</dbReference>
<dbReference type="Pfam" id="PF25873">
    <property type="entry name" value="WHD_MalT"/>
    <property type="match status" value="1"/>
</dbReference>
<evidence type="ECO:0000256" key="3">
    <source>
        <dbReference type="ARBA" id="ARBA00023163"/>
    </source>
</evidence>
<keyword evidence="2" id="KW-0238">DNA-binding</keyword>
<keyword evidence="6" id="KW-1185">Reference proteome</keyword>
<keyword evidence="3" id="KW-0804">Transcription</keyword>
<proteinExistence type="predicted"/>
<dbReference type="AlphaFoldDB" id="A0A6J5G6R4"/>
<dbReference type="RefSeq" id="WP_246290988.1">
    <property type="nucleotide sequence ID" value="NZ_CADIKI010000010.1"/>
</dbReference>
<dbReference type="SUPFAM" id="SSF46894">
    <property type="entry name" value="C-terminal effector domain of the bipartite response regulators"/>
    <property type="match status" value="1"/>
</dbReference>
<evidence type="ECO:0000256" key="2">
    <source>
        <dbReference type="ARBA" id="ARBA00023125"/>
    </source>
</evidence>
<dbReference type="SUPFAM" id="SSF52540">
    <property type="entry name" value="P-loop containing nucleoside triphosphate hydrolases"/>
    <property type="match status" value="1"/>
</dbReference>
<dbReference type="PANTHER" id="PTHR44688:SF16">
    <property type="entry name" value="DNA-BINDING TRANSCRIPTIONAL ACTIVATOR DEVR_DOSR"/>
    <property type="match status" value="1"/>
</dbReference>
<dbReference type="EMBL" id="CADIKI010000010">
    <property type="protein sequence ID" value="CAB3794707.1"/>
    <property type="molecule type" value="Genomic_DNA"/>
</dbReference>
<dbReference type="InterPro" id="IPR041617">
    <property type="entry name" value="TPR_MalT"/>
</dbReference>
<dbReference type="CDD" id="cd06170">
    <property type="entry name" value="LuxR_C_like"/>
    <property type="match status" value="1"/>
</dbReference>
<dbReference type="InterPro" id="IPR000792">
    <property type="entry name" value="Tscrpt_reg_LuxR_C"/>
</dbReference>
<protein>
    <submittedName>
        <fullName evidence="5">HTH-type transcriptional regulator MalT</fullName>
    </submittedName>
</protein>
<dbReference type="InterPro" id="IPR011990">
    <property type="entry name" value="TPR-like_helical_dom_sf"/>
</dbReference>
<dbReference type="GO" id="GO:0003677">
    <property type="term" value="F:DNA binding"/>
    <property type="evidence" value="ECO:0007669"/>
    <property type="project" value="UniProtKB-KW"/>
</dbReference>
<name>A0A6J5G6R4_9BURK</name>
<keyword evidence="1" id="KW-0805">Transcription regulation</keyword>
<dbReference type="PROSITE" id="PS50043">
    <property type="entry name" value="HTH_LUXR_2"/>
    <property type="match status" value="1"/>
</dbReference>
<sequence>MSLIQTKMIPPRIPSGYVRRVALLSQLDERPSRSVTVVTAPAGFGKTTLLAEWREVALKKKHPVAWLSLDEEDDDPQQFGAYLVAAFSRTSDSIAQQAQQLLDNDASTPIRTVISVLLNGIAAYGRSAFLVLDDVDRLNTDSVLATVSRLLRYAPENMHVLLGARGEPGLTLGQLRTPEKLIRIGADDLRFSMDDAREFFAQAGIVPLDQSSIELLNQATEGWVIGLQLVSLAAGQMGDATEIANNLAGTCSGIDHYLNDTVLAHLPPVMLKFLLYTSILDRLTAPVCDAIMGGEGGSGQKLEWLERHSVFIQPLDQTRDWYRCHVLLSDALRRRLVHQMPQKIAVLHQRACQWFAGARLWPEAVTHALAAGEFEQAAQWAEHCAMEMLERGDPCTLLGWIKKLPTDVLQRRLRLRLAKAWALALSLQTTRATREIDALVEEFNRGHRDDGDMNAEVAGVEISAIRALIASNSDDSERVLELVHVVETSTAPSAPWVKCYVQAAHFFGLMYRGEFGQIRRIWNVAEDRVEYCQGSGYSDMFRDAMYGLAALLHGELSEARQIFEETFERAENVLGASSAGANWLAGCLASIYYECNELPQAREIVAGRATLVLDAAPLGALVQHTLSVSRLKCRSGETDSALTVLEGSRQVAITRRWPRLRVACDAEIVKLLLEEGNVARASQIARELGLSLPKMWEGRTGAALETWTSYCLVRARVLIAEDLADKAVIFLTLLLDKLGAMGWRYSEAIVSLLLARAFEQCNASGDALAALDHALLVGEAIGMVNSFVDEGPPMRTLLQRFRRSSGNVSTSQMAYVDRLLAAFDELDNVPPASHEPVRPVTTSPDVLSAREFEIVRYVARGLSNKEIGRSLKLAPETVKWHLKNIFEKLNVGSRIEAVQSVLGSQGGRTECDQLER</sequence>
<dbReference type="PROSITE" id="PS00622">
    <property type="entry name" value="HTH_LUXR_1"/>
    <property type="match status" value="1"/>
</dbReference>
<dbReference type="GO" id="GO:0006355">
    <property type="term" value="P:regulation of DNA-templated transcription"/>
    <property type="evidence" value="ECO:0007669"/>
    <property type="project" value="InterPro"/>
</dbReference>
<dbReference type="GO" id="GO:0016887">
    <property type="term" value="F:ATP hydrolysis activity"/>
    <property type="evidence" value="ECO:0007669"/>
    <property type="project" value="InterPro"/>
</dbReference>
<gene>
    <name evidence="5" type="primary">malT_1</name>
    <name evidence="5" type="ORF">LMG27177_03725</name>
</gene>
<dbReference type="InterPro" id="IPR049945">
    <property type="entry name" value="AAA_22"/>
</dbReference>
<evidence type="ECO:0000313" key="5">
    <source>
        <dbReference type="EMBL" id="CAB3794707.1"/>
    </source>
</evidence>
<dbReference type="PRINTS" id="PR00038">
    <property type="entry name" value="HTHLUXR"/>
</dbReference>
<accession>A0A6J5G6R4</accession>
<dbReference type="InterPro" id="IPR027417">
    <property type="entry name" value="P-loop_NTPase"/>
</dbReference>
<dbReference type="Pfam" id="PF00196">
    <property type="entry name" value="GerE"/>
    <property type="match status" value="1"/>
</dbReference>
<dbReference type="SMART" id="SM00421">
    <property type="entry name" value="HTH_LUXR"/>
    <property type="match status" value="1"/>
</dbReference>
<dbReference type="Proteomes" id="UP000494252">
    <property type="component" value="Unassembled WGS sequence"/>
</dbReference>
<dbReference type="Pfam" id="PF17874">
    <property type="entry name" value="TPR_MalT"/>
    <property type="match status" value="1"/>
</dbReference>
<dbReference type="InterPro" id="IPR016032">
    <property type="entry name" value="Sig_transdc_resp-reg_C-effctor"/>
</dbReference>
<dbReference type="Pfam" id="PF13401">
    <property type="entry name" value="AAA_22"/>
    <property type="match status" value="1"/>
</dbReference>
<organism evidence="5 6">
    <name type="scientific">Paraburkholderia fynbosensis</name>
    <dbReference type="NCBI Taxonomy" id="1200993"/>
    <lineage>
        <taxon>Bacteria</taxon>
        <taxon>Pseudomonadati</taxon>
        <taxon>Pseudomonadota</taxon>
        <taxon>Betaproteobacteria</taxon>
        <taxon>Burkholderiales</taxon>
        <taxon>Burkholderiaceae</taxon>
        <taxon>Paraburkholderia</taxon>
    </lineage>
</organism>
<feature type="domain" description="HTH luxR-type" evidence="4">
    <location>
        <begin position="840"/>
        <end position="905"/>
    </location>
</feature>
<dbReference type="Gene3D" id="1.25.40.10">
    <property type="entry name" value="Tetratricopeptide repeat domain"/>
    <property type="match status" value="1"/>
</dbReference>
<evidence type="ECO:0000313" key="6">
    <source>
        <dbReference type="Proteomes" id="UP000494252"/>
    </source>
</evidence>
<dbReference type="Gene3D" id="3.40.50.300">
    <property type="entry name" value="P-loop containing nucleotide triphosphate hydrolases"/>
    <property type="match status" value="1"/>
</dbReference>
<dbReference type="Gene3D" id="1.10.10.10">
    <property type="entry name" value="Winged helix-like DNA-binding domain superfamily/Winged helix DNA-binding domain"/>
    <property type="match status" value="1"/>
</dbReference>
<dbReference type="InterPro" id="IPR036388">
    <property type="entry name" value="WH-like_DNA-bd_sf"/>
</dbReference>